<dbReference type="RefSeq" id="WP_269416845.1">
    <property type="nucleotide sequence ID" value="NZ_JAPWGL010000005.1"/>
</dbReference>
<accession>A0ABT4L1Y2</accession>
<reference evidence="2" key="1">
    <citation type="submission" date="2022-12" db="EMBL/GenBank/DDBJ databases">
        <title>Genome sequence of SJ11.</title>
        <authorList>
            <person name="Woo H."/>
        </authorList>
    </citation>
    <scope>NUCLEOTIDE SEQUENCE</scope>
    <source>
        <strain evidence="2">SJ11</strain>
    </source>
</reference>
<feature type="domain" description="YdhG-like" evidence="1">
    <location>
        <begin position="32"/>
        <end position="127"/>
    </location>
</feature>
<comment type="caution">
    <text evidence="2">The sequence shown here is derived from an EMBL/GenBank/DDBJ whole genome shotgun (WGS) entry which is preliminary data.</text>
</comment>
<keyword evidence="3" id="KW-1185">Reference proteome</keyword>
<gene>
    <name evidence="2" type="ORF">O0931_17875</name>
</gene>
<evidence type="ECO:0000259" key="1">
    <source>
        <dbReference type="Pfam" id="PF08818"/>
    </source>
</evidence>
<dbReference type="Pfam" id="PF08818">
    <property type="entry name" value="DUF1801"/>
    <property type="match status" value="1"/>
</dbReference>
<name>A0ABT4L1Y2_9SPHI</name>
<dbReference type="Proteomes" id="UP001144341">
    <property type="component" value="Unassembled WGS sequence"/>
</dbReference>
<sequence length="138" mass="15550">MAQNKTTENDGSVTAFLNTVADEAKRKDSFDLIKLFEEASAFKAKMWGTAIIGFGSYHYKYESGREGDAPLAGFSPRKDAFALYFSAQFKDKERLLADFGKYKTGKACIYVKKLSDINVDILKKMILNSMQEIKSNYP</sequence>
<evidence type="ECO:0000313" key="3">
    <source>
        <dbReference type="Proteomes" id="UP001144341"/>
    </source>
</evidence>
<dbReference type="SUPFAM" id="SSF159888">
    <property type="entry name" value="YdhG-like"/>
    <property type="match status" value="1"/>
</dbReference>
<organism evidence="2 3">
    <name type="scientific">Pedobacter rhodius</name>
    <dbReference type="NCBI Taxonomy" id="3004098"/>
    <lineage>
        <taxon>Bacteria</taxon>
        <taxon>Pseudomonadati</taxon>
        <taxon>Bacteroidota</taxon>
        <taxon>Sphingobacteriia</taxon>
        <taxon>Sphingobacteriales</taxon>
        <taxon>Sphingobacteriaceae</taxon>
        <taxon>Pedobacter</taxon>
    </lineage>
</organism>
<dbReference type="EMBL" id="JAPWGL010000005">
    <property type="protein sequence ID" value="MCZ4225187.1"/>
    <property type="molecule type" value="Genomic_DNA"/>
</dbReference>
<proteinExistence type="predicted"/>
<protein>
    <submittedName>
        <fullName evidence="2">DUF1801 domain-containing protein</fullName>
    </submittedName>
</protein>
<evidence type="ECO:0000313" key="2">
    <source>
        <dbReference type="EMBL" id="MCZ4225187.1"/>
    </source>
</evidence>
<dbReference type="InterPro" id="IPR014922">
    <property type="entry name" value="YdhG-like"/>
</dbReference>